<feature type="transmembrane region" description="Helical" evidence="1">
    <location>
        <begin position="17"/>
        <end position="38"/>
    </location>
</feature>
<evidence type="ECO:0000256" key="1">
    <source>
        <dbReference type="SAM" id="Phobius"/>
    </source>
</evidence>
<dbReference type="Proteomes" id="UP001162131">
    <property type="component" value="Unassembled WGS sequence"/>
</dbReference>
<gene>
    <name evidence="2" type="ORF">BSTOLATCC_MIC58035</name>
</gene>
<organism evidence="2 3">
    <name type="scientific">Blepharisma stoltei</name>
    <dbReference type="NCBI Taxonomy" id="1481888"/>
    <lineage>
        <taxon>Eukaryota</taxon>
        <taxon>Sar</taxon>
        <taxon>Alveolata</taxon>
        <taxon>Ciliophora</taxon>
        <taxon>Postciliodesmatophora</taxon>
        <taxon>Heterotrichea</taxon>
        <taxon>Heterotrichida</taxon>
        <taxon>Blepharismidae</taxon>
        <taxon>Blepharisma</taxon>
    </lineage>
</organism>
<keyword evidence="3" id="KW-1185">Reference proteome</keyword>
<dbReference type="PROSITE" id="PS51257">
    <property type="entry name" value="PROKAR_LIPOPROTEIN"/>
    <property type="match status" value="1"/>
</dbReference>
<feature type="transmembrane region" description="Helical" evidence="1">
    <location>
        <begin position="113"/>
        <end position="134"/>
    </location>
</feature>
<feature type="transmembrane region" description="Helical" evidence="1">
    <location>
        <begin position="141"/>
        <end position="164"/>
    </location>
</feature>
<sequence length="310" mass="35072">MKLTVLELKIWNKDHRIFWAVFAGLQLVIIACILFSLITDSWVELDLSKNQGNDFNSFKGAILRLTEYDGQDTDSSYQDKEDYYCKFNQSGIANPYKAWCDMFHHLNGSGSTFILFDILSIAALVAWAIVLIAFAYSVNCFFCSFVCSTCSCIGHYIAFFVWLINAKGVYDGDCNEIAQHYNNGHSTRSLESPNLCMRNGPGMATFLLIFIPIVVIAFFPFGIVAYRNKRRKDREGEHGEFELQIPPILPNQGEQIPGLFPSYTQANQPEASFGPLPQILIPNEIRIADLSRPPAQSDYSNYPNLQKNIQ</sequence>
<proteinExistence type="predicted"/>
<feature type="transmembrane region" description="Helical" evidence="1">
    <location>
        <begin position="203"/>
        <end position="226"/>
    </location>
</feature>
<reference evidence="2" key="1">
    <citation type="submission" date="2021-09" db="EMBL/GenBank/DDBJ databases">
        <authorList>
            <consortium name="AG Swart"/>
            <person name="Singh M."/>
            <person name="Singh A."/>
            <person name="Seah K."/>
            <person name="Emmerich C."/>
        </authorList>
    </citation>
    <scope>NUCLEOTIDE SEQUENCE</scope>
    <source>
        <strain evidence="2">ATCC30299</strain>
    </source>
</reference>
<name>A0AAU9K4Q3_9CILI</name>
<comment type="caution">
    <text evidence="2">The sequence shown here is derived from an EMBL/GenBank/DDBJ whole genome shotgun (WGS) entry which is preliminary data.</text>
</comment>
<keyword evidence="1" id="KW-1133">Transmembrane helix</keyword>
<evidence type="ECO:0000313" key="3">
    <source>
        <dbReference type="Proteomes" id="UP001162131"/>
    </source>
</evidence>
<evidence type="ECO:0000313" key="2">
    <source>
        <dbReference type="EMBL" id="CAG9333216.1"/>
    </source>
</evidence>
<protein>
    <submittedName>
        <fullName evidence="2">Uncharacterized protein</fullName>
    </submittedName>
</protein>
<keyword evidence="1" id="KW-0472">Membrane</keyword>
<dbReference type="AlphaFoldDB" id="A0AAU9K4Q3"/>
<accession>A0AAU9K4Q3</accession>
<keyword evidence="1" id="KW-0812">Transmembrane</keyword>
<dbReference type="EMBL" id="CAJZBQ010000056">
    <property type="protein sequence ID" value="CAG9333216.1"/>
    <property type="molecule type" value="Genomic_DNA"/>
</dbReference>